<dbReference type="PANTHER" id="PTHR41259:SF1">
    <property type="entry name" value="DOUBLE-STRAND BREAK REPAIR RAD50 ATPASE, PUTATIVE-RELATED"/>
    <property type="match status" value="1"/>
</dbReference>
<feature type="domain" description="YhaN AAA" evidence="3">
    <location>
        <begin position="1"/>
        <end position="206"/>
    </location>
</feature>
<proteinExistence type="predicted"/>
<dbReference type="SUPFAM" id="SSF52540">
    <property type="entry name" value="P-loop containing nucleoside triphosphate hydrolases"/>
    <property type="match status" value="2"/>
</dbReference>
<protein>
    <recommendedName>
        <fullName evidence="3">YhaN AAA domain-containing protein</fullName>
    </recommendedName>
</protein>
<feature type="transmembrane region" description="Helical" evidence="2">
    <location>
        <begin position="494"/>
        <end position="512"/>
    </location>
</feature>
<accession>A0A9C7LBI3</accession>
<feature type="transmembrane region" description="Helical" evidence="2">
    <location>
        <begin position="470"/>
        <end position="488"/>
    </location>
</feature>
<dbReference type="Gene3D" id="3.40.50.300">
    <property type="entry name" value="P-loop containing nucleotide triphosphate hydrolases"/>
    <property type="match status" value="2"/>
</dbReference>
<dbReference type="PANTHER" id="PTHR41259">
    <property type="entry name" value="DOUBLE-STRAND BREAK REPAIR RAD50 ATPASE, PUTATIVE-RELATED"/>
    <property type="match status" value="1"/>
</dbReference>
<dbReference type="EMBL" id="CAKJTG010000020">
    <property type="protein sequence ID" value="CAG9609482.1"/>
    <property type="molecule type" value="Genomic_DNA"/>
</dbReference>
<sequence>MKISEIHIYGYGKLENLIIKNLSQFQVFYGKNEAGKSTIMSFIHSVLFGFPTKQQSELRYEPKIHAKYGGKLIVQHPIEGQVVIERVKGKAIGDVMVNLEDGTSGGEELLAKIVKNIDKSMYQSIYSFNLNGLQNIQQVKSEDLGKFLFSTGAVGTDKLLKVENELKKELESRFKPGGKKPIINEKLKELQELEWKVKDAQKNNNDYTNLIQKRMNLEESIKKIQLEIKQLQTNVNRLKEMNIHFPSAKELLMVYQELEQSGTFHFPVDGMKRFEALEQLIKPLESQLVGLQTKQGKLTEQLALIKINPQLIEQEVEVEAAISKLQLDGRLATEKAEMKVQINAIQLQINQLKEKLHYSIDEQQLLNVDTSIFMKEKVGQIQSMAFRLSDQKQMLDNRYQEEKTTLEQIESEITYLEEQQLSEQARESIVRQWKQATELEQVKLDLKEVQSKIDYHKISKKTEKSRNDNSKGQTIILSLILLFLALWSGINQNWMIVVISTVSFLYLSIVFIKKTLFTVQVRTDDLLADLIEKEKQLLAQISLAKDQDSKLLLAELQKDDNLREKVQSAKLRCSQQQVRYDQVVRAYEEWERETKSNEESLKEVYQQLNLSSQIPWKRIADAFEMISDIKEMNAEHKRLDSRIKQVVEKRREIDTSISLLAERFLFEKKTSLTEMVIGLKEALKEARQNALESDGIRVKVVEVETDLFTIRKELGYLKGEFQQLLQEAECNNEEEFRSKANKAIEIEALLFRKRTIENQLKSSGYSLKEFQEFEQGSQINDQITEWNLQMNTLEELIIKQQSEWADIKHQISLIEEGGTYTELLHRYKHLKYELEEQARSWGAYAVAKHLMTKTIEKYKNEKLPTLLKKAEAYLSYLTNDTYIRIHTKEKDESGFLIERKDHTFFEANELSQATMEQVYVSIRLALATTLFEKHRFPIIIDDSFVNFDHIRIERVLKLLSNIKDHQVLFFTCHSHLLNYFSENQLIELGENEELISK</sequence>
<feature type="coiled-coil region" evidence="1">
    <location>
        <begin position="587"/>
        <end position="689"/>
    </location>
</feature>
<keyword evidence="1" id="KW-0175">Coiled coil</keyword>
<keyword evidence="2" id="KW-1133">Transmembrane helix</keyword>
<dbReference type="Pfam" id="PF13514">
    <property type="entry name" value="AAA_27"/>
    <property type="match status" value="1"/>
</dbReference>
<reference evidence="4" key="1">
    <citation type="submission" date="2021-10" db="EMBL/GenBank/DDBJ databases">
        <authorList>
            <person name="Criscuolo A."/>
        </authorList>
    </citation>
    <scope>NUCLEOTIDE SEQUENCE</scope>
    <source>
        <strain evidence="4">CIP111885</strain>
    </source>
</reference>
<name>A0A9C7LBI3_9BACI</name>
<keyword evidence="5" id="KW-1185">Reference proteome</keyword>
<dbReference type="AlphaFoldDB" id="A0A9C7LBI3"/>
<evidence type="ECO:0000313" key="5">
    <source>
        <dbReference type="Proteomes" id="UP000789845"/>
    </source>
</evidence>
<keyword evidence="2" id="KW-0812">Transmembrane</keyword>
<comment type="caution">
    <text evidence="4">The sequence shown here is derived from an EMBL/GenBank/DDBJ whole genome shotgun (WGS) entry which is preliminary data.</text>
</comment>
<dbReference type="RefSeq" id="WP_230497713.1">
    <property type="nucleotide sequence ID" value="NZ_CAKJTG010000020.1"/>
</dbReference>
<dbReference type="Proteomes" id="UP000789845">
    <property type="component" value="Unassembled WGS sequence"/>
</dbReference>
<feature type="coiled-coil region" evidence="1">
    <location>
        <begin position="392"/>
        <end position="419"/>
    </location>
</feature>
<evidence type="ECO:0000256" key="2">
    <source>
        <dbReference type="SAM" id="Phobius"/>
    </source>
</evidence>
<evidence type="ECO:0000256" key="1">
    <source>
        <dbReference type="SAM" id="Coils"/>
    </source>
</evidence>
<evidence type="ECO:0000313" key="4">
    <source>
        <dbReference type="EMBL" id="CAG9609482.1"/>
    </source>
</evidence>
<evidence type="ECO:0000259" key="3">
    <source>
        <dbReference type="Pfam" id="PF13514"/>
    </source>
</evidence>
<dbReference type="InterPro" id="IPR027417">
    <property type="entry name" value="P-loop_NTPase"/>
</dbReference>
<dbReference type="InterPro" id="IPR038734">
    <property type="entry name" value="YhaN_AAA"/>
</dbReference>
<gene>
    <name evidence="4" type="primary">yhaN</name>
    <name evidence="4" type="ORF">NEOCIP111885_03224</name>
</gene>
<keyword evidence="2" id="KW-0472">Membrane</keyword>
<feature type="coiled-coil region" evidence="1">
    <location>
        <begin position="183"/>
        <end position="241"/>
    </location>
</feature>
<organism evidence="4 5">
    <name type="scientific">Pseudoneobacillus rhizosphaerae</name>
    <dbReference type="NCBI Taxonomy" id="2880968"/>
    <lineage>
        <taxon>Bacteria</taxon>
        <taxon>Bacillati</taxon>
        <taxon>Bacillota</taxon>
        <taxon>Bacilli</taxon>
        <taxon>Bacillales</taxon>
        <taxon>Bacillaceae</taxon>
        <taxon>Pseudoneobacillus</taxon>
    </lineage>
</organism>